<dbReference type="EMBL" id="CP088280">
    <property type="protein sequence ID" value="UGX95248.1"/>
    <property type="molecule type" value="Genomic_DNA"/>
</dbReference>
<dbReference type="AlphaFoldDB" id="A0A7Z0TLJ2"/>
<reference evidence="1" key="2">
    <citation type="submission" date="2020-06" db="EMBL/GenBank/DDBJ databases">
        <title>Whole Genome Sequence of Bradyrhizobium sp. Strain 323S2.</title>
        <authorList>
            <person name="Bromfield E.S.P."/>
        </authorList>
    </citation>
    <scope>NUCLEOTIDE SEQUENCE [LARGE SCALE GENOMIC DNA]</scope>
    <source>
        <strain evidence="1">323S2</strain>
    </source>
</reference>
<dbReference type="RefSeq" id="WP_166344570.1">
    <property type="nucleotide sequence ID" value="NZ_CP088280.1"/>
</dbReference>
<evidence type="ECO:0000313" key="3">
    <source>
        <dbReference type="Proteomes" id="UP000564836"/>
    </source>
</evidence>
<gene>
    <name evidence="2" type="ORF">G6321_00008900</name>
    <name evidence="1" type="ORF">G6321_09320</name>
</gene>
<dbReference type="Gene3D" id="3.90.1720.10">
    <property type="entry name" value="endopeptidase domain like (from Nostoc punctiforme)"/>
    <property type="match status" value="1"/>
</dbReference>
<evidence type="ECO:0000313" key="2">
    <source>
        <dbReference type="EMBL" id="UGX95248.1"/>
    </source>
</evidence>
<evidence type="ECO:0000313" key="1">
    <source>
        <dbReference type="EMBL" id="NYY88651.1"/>
    </source>
</evidence>
<reference evidence="2 3" key="1">
    <citation type="journal article" date="2017" name="Syst. Appl. Microbiol.">
        <title>Soybeans inoculated with root zone soils of Canadian native legumes harbour diverse and novel Bradyrhizobium spp. that possess agricultural potential.</title>
        <authorList>
            <person name="Bromfield E.S.P."/>
            <person name="Cloutier S."/>
            <person name="Tambong J.T."/>
            <person name="Tran Thi T.V."/>
        </authorList>
    </citation>
    <scope>NUCLEOTIDE SEQUENCE [LARGE SCALE GENOMIC DNA]</scope>
    <source>
        <strain evidence="2 3">323S2</strain>
    </source>
</reference>
<proteinExistence type="predicted"/>
<protein>
    <submittedName>
        <fullName evidence="1">Uncharacterized protein</fullName>
    </submittedName>
</protein>
<dbReference type="SUPFAM" id="SSF54001">
    <property type="entry name" value="Cysteine proteinases"/>
    <property type="match status" value="1"/>
</dbReference>
<accession>A0A7Z0TLJ2</accession>
<organism evidence="1">
    <name type="scientific">Bradyrhizobium barranii subsp. barranii</name>
    <dbReference type="NCBI Taxonomy" id="2823807"/>
    <lineage>
        <taxon>Bacteria</taxon>
        <taxon>Pseudomonadati</taxon>
        <taxon>Pseudomonadota</taxon>
        <taxon>Alphaproteobacteria</taxon>
        <taxon>Hyphomicrobiales</taxon>
        <taxon>Nitrobacteraceae</taxon>
        <taxon>Bradyrhizobium</taxon>
        <taxon>Bradyrhizobium barranii</taxon>
    </lineage>
</organism>
<dbReference type="InterPro" id="IPR038765">
    <property type="entry name" value="Papain-like_cys_pep_sf"/>
</dbReference>
<dbReference type="Proteomes" id="UP000564836">
    <property type="component" value="Chromosome"/>
</dbReference>
<name>A0A7Z0TLJ2_9BRAD</name>
<reference evidence="2 3" key="3">
    <citation type="journal article" date="2022" name="Int. J. Syst. Evol. Microbiol.">
        <title>Strains of Bradyrhizobium barranii sp. nov. associated with legumes native to Canada are symbionts of soybeans and belong to different subspecies (subsp. barranii subsp. nov. and subsp. apii subsp. nov.) and symbiovars (sv. glycinearum and sv. septentrionale).</title>
        <authorList>
            <person name="Bromfield E.S.P."/>
            <person name="Cloutier S."/>
            <person name="Wasai-Hara S."/>
            <person name="Minamisawa K."/>
        </authorList>
    </citation>
    <scope>NUCLEOTIDE SEQUENCE [LARGE SCALE GENOMIC DNA]</scope>
    <source>
        <strain evidence="2 3">323S2</strain>
    </source>
</reference>
<sequence length="487" mass="55317">MIEHPAMPDMLLPGDIILTRGHGFIDFFIRLAQALARGRLHPSPYSHAAICTGPWTVMDADVLKTLASRSLEEWLKDVSYEDSVVYRRPVPTTFSEVKAASDLVRNSYEDDPSYLSLGKSQSHNLELALAARYFLGRRYNWRFLRSKASSPDRRSFFCSEFVMTLMSRSDPDNFRGRPEKTLPIDLPEIFHRAGWTVRQLRDLYLAPKAVSQSAELSTEKESVAFEEFLKENPEIAKIREQLEAPETHHFRSQELLKKSATTMIETETVHLGVAEQVNTMLQELRKYYAMIIRNILDAKDSRGVRDVLNEAGMSIDMRGMLPILEWLTDVLRRQPSAADAYLEQLEGVEAESSNLTKVQLCIQSLRVSFFLADIERVISRFPDAGNGSRRTGDNESCLPQVDEKTLFELNALLASHPYLIEIDGRFETIFEQKLAACIDAIREAAAKLPDQAALKPECGLLDLLQRTRMVFPLAHFYRSLIDKPASS</sequence>
<dbReference type="EMBL" id="JACBFH010000001">
    <property type="protein sequence ID" value="NYY88651.1"/>
    <property type="molecule type" value="Genomic_DNA"/>
</dbReference>